<dbReference type="EMBL" id="CP045736">
    <property type="protein sequence ID" value="QGG39906.1"/>
    <property type="molecule type" value="Genomic_DNA"/>
</dbReference>
<dbReference type="Pfam" id="PF16259">
    <property type="entry name" value="DUF4913"/>
    <property type="match status" value="1"/>
</dbReference>
<dbReference type="InterPro" id="IPR032584">
    <property type="entry name" value="DUF4913"/>
</dbReference>
<accession>A0A5Q2MFR5</accession>
<sequence length="141" mass="16459">MTTGTGWEDTDEADPGADVDEQRPRLYYGSLPEFVREFFVPMFPRDVKHTPGITWCPRWWEHPEAIYRLESLWRSWEHLRTDPALGSSTWLRDHLDHHLPILLADSGPFKGCSIDNGHSTNRHYVFPIEEPPEGLYVDENN</sequence>
<evidence type="ECO:0000313" key="3">
    <source>
        <dbReference type="Proteomes" id="UP000392064"/>
    </source>
</evidence>
<dbReference type="AlphaFoldDB" id="A0A5Q2MFR5"/>
<proteinExistence type="predicted"/>
<reference evidence="2 3" key="1">
    <citation type="submission" date="2019-11" db="EMBL/GenBank/DDBJ databases">
        <authorList>
            <person name="Li J."/>
        </authorList>
    </citation>
    <scope>NUCLEOTIDE SEQUENCE [LARGE SCALE GENOMIC DNA]</scope>
    <source>
        <strain evidence="2 3">MF47</strain>
        <plasmid evidence="2 3">p001</plasmid>
    </source>
</reference>
<geneLocation type="plasmid" evidence="2 3">
    <name>p001</name>
</geneLocation>
<gene>
    <name evidence="2" type="ORF">GEV26_00110</name>
</gene>
<keyword evidence="2" id="KW-0614">Plasmid</keyword>
<dbReference type="Proteomes" id="UP000392064">
    <property type="component" value="Plasmid p001"/>
</dbReference>
<dbReference type="RefSeq" id="WP_153651180.1">
    <property type="nucleotide sequence ID" value="NZ_CP045736.1"/>
</dbReference>
<feature type="compositionally biased region" description="Acidic residues" evidence="1">
    <location>
        <begin position="8"/>
        <end position="19"/>
    </location>
</feature>
<evidence type="ECO:0000313" key="2">
    <source>
        <dbReference type="EMBL" id="QGG39906.1"/>
    </source>
</evidence>
<feature type="region of interest" description="Disordered" evidence="1">
    <location>
        <begin position="1"/>
        <end position="22"/>
    </location>
</feature>
<name>A0A5Q2MFR5_9ACTN</name>
<evidence type="ECO:0000256" key="1">
    <source>
        <dbReference type="SAM" id="MobiDB-lite"/>
    </source>
</evidence>
<keyword evidence="3" id="KW-1185">Reference proteome</keyword>
<protein>
    <submittedName>
        <fullName evidence="2">DUF4913 domain-containing protein</fullName>
    </submittedName>
</protein>
<dbReference type="KEGG" id="aef:GEV26_00110"/>
<organism evidence="2 3">
    <name type="scientific">Aeromicrobium yanjiei</name>
    <dbReference type="NCBI Taxonomy" id="2662028"/>
    <lineage>
        <taxon>Bacteria</taxon>
        <taxon>Bacillati</taxon>
        <taxon>Actinomycetota</taxon>
        <taxon>Actinomycetes</taxon>
        <taxon>Propionibacteriales</taxon>
        <taxon>Nocardioidaceae</taxon>
        <taxon>Aeromicrobium</taxon>
    </lineage>
</organism>